<dbReference type="PANTHER" id="PTHR30231">
    <property type="entry name" value="DNA POLYMERASE III SUBUNIT EPSILON"/>
    <property type="match status" value="1"/>
</dbReference>
<dbReference type="GO" id="GO:0003676">
    <property type="term" value="F:nucleic acid binding"/>
    <property type="evidence" value="ECO:0007669"/>
    <property type="project" value="InterPro"/>
</dbReference>
<dbReference type="GO" id="GO:0008408">
    <property type="term" value="F:3'-5' exonuclease activity"/>
    <property type="evidence" value="ECO:0007669"/>
    <property type="project" value="TreeGrafter"/>
</dbReference>
<keyword evidence="1" id="KW-0540">Nuclease</keyword>
<evidence type="ECO:0000256" key="3">
    <source>
        <dbReference type="ARBA" id="ARBA00022839"/>
    </source>
</evidence>
<accession>A0A2W5AY04</accession>
<dbReference type="CDD" id="cd06127">
    <property type="entry name" value="DEDDh"/>
    <property type="match status" value="1"/>
</dbReference>
<dbReference type="InterPro" id="IPR013520">
    <property type="entry name" value="Ribonucl_H"/>
</dbReference>
<dbReference type="AlphaFoldDB" id="A0A2W5AY04"/>
<dbReference type="Gene3D" id="3.30.420.10">
    <property type="entry name" value="Ribonuclease H-like superfamily/Ribonuclease H"/>
    <property type="match status" value="1"/>
</dbReference>
<comment type="caution">
    <text evidence="5">The sequence shown here is derived from an EMBL/GenBank/DDBJ whole genome shotgun (WGS) entry which is preliminary data.</text>
</comment>
<evidence type="ECO:0000256" key="2">
    <source>
        <dbReference type="ARBA" id="ARBA00022801"/>
    </source>
</evidence>
<organism evidence="5 6">
    <name type="scientific">Corynebacterium urealyticum</name>
    <dbReference type="NCBI Taxonomy" id="43771"/>
    <lineage>
        <taxon>Bacteria</taxon>
        <taxon>Bacillati</taxon>
        <taxon>Actinomycetota</taxon>
        <taxon>Actinomycetes</taxon>
        <taxon>Mycobacteriales</taxon>
        <taxon>Corynebacteriaceae</taxon>
        <taxon>Corynebacterium</taxon>
    </lineage>
</organism>
<reference evidence="5 6" key="1">
    <citation type="submission" date="2017-11" db="EMBL/GenBank/DDBJ databases">
        <title>Infants hospitalized years apart are colonized by the same room-sourced microbial strains.</title>
        <authorList>
            <person name="Brooks B."/>
            <person name="Olm M.R."/>
            <person name="Firek B.A."/>
            <person name="Baker R."/>
            <person name="Thomas B.C."/>
            <person name="Morowitz M.J."/>
            <person name="Banfield J.F."/>
        </authorList>
    </citation>
    <scope>NUCLEOTIDE SEQUENCE [LARGE SCALE GENOMIC DNA]</scope>
    <source>
        <strain evidence="5">S2_012_000_R3_87</strain>
    </source>
</reference>
<sequence>MAKWWQAPWLGTSWRTRKATGALAEYYDVPRAKVDQPIGEAPLLAVDVETTGLDPKKDLVLSIGWVPMTGGRITPAEADYAVIHHEPEALERVPAGMESAKIHGITHTDIEAGEPLHDVLSRLLLALRGRAMVVHFSPIETQFLGQACRQHFGSGLSVPVIDTFAIERRYFERMATYPRGEDLRLPRVRERYGLPHYGSHNALSDALACGELLLAMLKHERNNLSITSTLSDIIERTAR</sequence>
<dbReference type="Proteomes" id="UP000249451">
    <property type="component" value="Unassembled WGS sequence"/>
</dbReference>
<gene>
    <name evidence="5" type="ORF">DI609_10265</name>
</gene>
<evidence type="ECO:0000256" key="1">
    <source>
        <dbReference type="ARBA" id="ARBA00022722"/>
    </source>
</evidence>
<evidence type="ECO:0000313" key="6">
    <source>
        <dbReference type="Proteomes" id="UP000249451"/>
    </source>
</evidence>
<evidence type="ECO:0000259" key="4">
    <source>
        <dbReference type="SMART" id="SM00479"/>
    </source>
</evidence>
<dbReference type="InterPro" id="IPR012337">
    <property type="entry name" value="RNaseH-like_sf"/>
</dbReference>
<dbReference type="InterPro" id="IPR036397">
    <property type="entry name" value="RNaseH_sf"/>
</dbReference>
<keyword evidence="2" id="KW-0378">Hydrolase</keyword>
<dbReference type="GO" id="GO:0005829">
    <property type="term" value="C:cytosol"/>
    <property type="evidence" value="ECO:0007669"/>
    <property type="project" value="TreeGrafter"/>
</dbReference>
<keyword evidence="3" id="KW-0269">Exonuclease</keyword>
<proteinExistence type="predicted"/>
<dbReference type="EMBL" id="QFNY01000273">
    <property type="protein sequence ID" value="PZO98593.1"/>
    <property type="molecule type" value="Genomic_DNA"/>
</dbReference>
<evidence type="ECO:0000313" key="5">
    <source>
        <dbReference type="EMBL" id="PZO98593.1"/>
    </source>
</evidence>
<dbReference type="PANTHER" id="PTHR30231:SF4">
    <property type="entry name" value="PROTEIN NEN2"/>
    <property type="match status" value="1"/>
</dbReference>
<feature type="domain" description="Exonuclease" evidence="4">
    <location>
        <begin position="42"/>
        <end position="222"/>
    </location>
</feature>
<name>A0A2W5AY04_9CORY</name>
<dbReference type="SMART" id="SM00479">
    <property type="entry name" value="EXOIII"/>
    <property type="match status" value="1"/>
</dbReference>
<dbReference type="SUPFAM" id="SSF53098">
    <property type="entry name" value="Ribonuclease H-like"/>
    <property type="match status" value="1"/>
</dbReference>
<dbReference type="Pfam" id="PF00929">
    <property type="entry name" value="RNase_T"/>
    <property type="match status" value="1"/>
</dbReference>
<protein>
    <submittedName>
        <fullName evidence="5">DNA polymerase III subunit epsilon</fullName>
    </submittedName>
</protein>